<comment type="caution">
    <text evidence="1">The sequence shown here is derived from an EMBL/GenBank/DDBJ whole genome shotgun (WGS) entry which is preliminary data.</text>
</comment>
<organism evidence="1 2">
    <name type="scientific">Canavalia gladiata</name>
    <name type="common">Sword bean</name>
    <name type="synonym">Dolichos gladiatus</name>
    <dbReference type="NCBI Taxonomy" id="3824"/>
    <lineage>
        <taxon>Eukaryota</taxon>
        <taxon>Viridiplantae</taxon>
        <taxon>Streptophyta</taxon>
        <taxon>Embryophyta</taxon>
        <taxon>Tracheophyta</taxon>
        <taxon>Spermatophyta</taxon>
        <taxon>Magnoliopsida</taxon>
        <taxon>eudicotyledons</taxon>
        <taxon>Gunneridae</taxon>
        <taxon>Pentapetalae</taxon>
        <taxon>rosids</taxon>
        <taxon>fabids</taxon>
        <taxon>Fabales</taxon>
        <taxon>Fabaceae</taxon>
        <taxon>Papilionoideae</taxon>
        <taxon>50 kb inversion clade</taxon>
        <taxon>NPAAA clade</taxon>
        <taxon>indigoferoid/millettioid clade</taxon>
        <taxon>Phaseoleae</taxon>
        <taxon>Canavalia</taxon>
    </lineage>
</organism>
<name>A0AAN9N330_CANGL</name>
<evidence type="ECO:0000313" key="1">
    <source>
        <dbReference type="EMBL" id="KAK7363088.1"/>
    </source>
</evidence>
<sequence>MDSKLYSFYGVRRMHLGAMWVKRLVARECELWPCDHVRLWVESEPLDRQGSTVVHQLFEIDDTFASKPLHGIGKPYNPQSHKFSLFLEIIVDIERRNHHLHHL</sequence>
<dbReference type="Proteomes" id="UP001367508">
    <property type="component" value="Unassembled WGS sequence"/>
</dbReference>
<proteinExistence type="predicted"/>
<reference evidence="1 2" key="1">
    <citation type="submission" date="2024-01" db="EMBL/GenBank/DDBJ databases">
        <title>The genomes of 5 underutilized Papilionoideae crops provide insights into root nodulation and disease resistanc.</title>
        <authorList>
            <person name="Jiang F."/>
        </authorList>
    </citation>
    <scope>NUCLEOTIDE SEQUENCE [LARGE SCALE GENOMIC DNA]</scope>
    <source>
        <strain evidence="1">LVBAO_FW01</strain>
        <tissue evidence="1">Leaves</tissue>
    </source>
</reference>
<accession>A0AAN9N330</accession>
<dbReference type="AlphaFoldDB" id="A0AAN9N330"/>
<dbReference type="EMBL" id="JAYMYQ010000001">
    <property type="protein sequence ID" value="KAK7363088.1"/>
    <property type="molecule type" value="Genomic_DNA"/>
</dbReference>
<evidence type="ECO:0000313" key="2">
    <source>
        <dbReference type="Proteomes" id="UP001367508"/>
    </source>
</evidence>
<gene>
    <name evidence="1" type="ORF">VNO77_05217</name>
</gene>
<protein>
    <submittedName>
        <fullName evidence="1">Uncharacterized protein</fullName>
    </submittedName>
</protein>
<keyword evidence="2" id="KW-1185">Reference proteome</keyword>